<comment type="function">
    <text evidence="5">Key component of the ribosome quality control system (RQC), a ribosome-associated complex that mediates the extraction of incompletely synthesized nascent chains from stalled ribosomes and their subsequent degradation. RqcH recruits Ala-charged tRNA, and with RqcP directs the elongation of stalled nascent chains on 50S ribosomal subunits, leading to non-templated C-terminal alanine extensions (Ala tail). The Ala tail promotes nascent chain degradation. May add between 1 and at least 8 Ala residues. Binds to stalled 50S ribosomal subunits.</text>
</comment>
<name>A0A6P1MQE0_9FIRM</name>
<dbReference type="Gene3D" id="2.30.310.10">
    <property type="entry name" value="ibrinogen binding protein from staphylococcus aureus domain"/>
    <property type="match status" value="1"/>
</dbReference>
<dbReference type="PANTHER" id="PTHR15239">
    <property type="entry name" value="NUCLEAR EXPORT MEDIATOR FACTOR NEMF"/>
    <property type="match status" value="1"/>
</dbReference>
<dbReference type="GO" id="GO:0019843">
    <property type="term" value="F:rRNA binding"/>
    <property type="evidence" value="ECO:0007669"/>
    <property type="project" value="UniProtKB-UniRule"/>
</dbReference>
<dbReference type="GO" id="GO:0072344">
    <property type="term" value="P:rescue of stalled ribosome"/>
    <property type="evidence" value="ECO:0007669"/>
    <property type="project" value="UniProtKB-UniRule"/>
</dbReference>
<dbReference type="Pfam" id="PF05833">
    <property type="entry name" value="NFACT_N"/>
    <property type="match status" value="1"/>
</dbReference>
<evidence type="ECO:0000313" key="8">
    <source>
        <dbReference type="Proteomes" id="UP000463883"/>
    </source>
</evidence>
<protein>
    <recommendedName>
        <fullName evidence="5">Rqc2 homolog RqcH</fullName>
        <shortName evidence="5">RqcH</shortName>
    </recommendedName>
</protein>
<dbReference type="KEGG" id="amic:Ami3637_13265"/>
<dbReference type="InterPro" id="IPR008532">
    <property type="entry name" value="NFACT_RNA-bd"/>
</dbReference>
<sequence>MAFDGIAVHAVTHELNKKLSGGKLEKVYQPENDELVFHIHSKEGNFKLYLSCNSSNARINLITESVPNPPAPMTFCMLLRKHIQGGRITEITQKDCERIVEIPFETVNELGFNVNKKLIIEIMGKHSNIILVDVESNKIIDSIKRISIDVNRIRQILPGKLYEYPPSQDKIPFSQITLEEIERLCQCTPGKLAKSLLNGIQGISPIIAEQLTQGLEISSEIPYNIEEARQTSKTVYQNLSQLTGNLLNGNLSPVVYLDKNHIPVEFHAIPIMSLEGIYETENFCEISSAIEFFYSHRTSSNRIRQKSTDLEKAVKNNLDKLYLKKQRLSEDLLKAENSEEYRLFGELLTANLHLFNTGDSKVTLINYYNGNEITIPLDKKISPSKNAQNYFKKYGKSKTAIKEKAIQLDETTIDIDYLESISVFIGNADSVEEIEEIRNELVEAGYLKKRKIYGKPAKSKPAPRPYSTSEGFRILVGRNNKENDYLTFKMASSKDVWFHTKDIPGSHVILFTDGREISESAIFEAAAIAAYHSKGKDSENVPVDYVQVKYVKKLAGAKPGMVIFTNNRTVYVNPALPQDQSSFQ</sequence>
<feature type="domain" description="NFACT RNA-binding" evidence="6">
    <location>
        <begin position="466"/>
        <end position="564"/>
    </location>
</feature>
<dbReference type="HAMAP" id="MF_00844_B">
    <property type="entry name" value="RqcH_B"/>
    <property type="match status" value="1"/>
</dbReference>
<dbReference type="AlphaFoldDB" id="A0A6P1MQE0"/>
<gene>
    <name evidence="5" type="primary">rqcH</name>
    <name evidence="7" type="ORF">Ami3637_13265</name>
</gene>
<keyword evidence="3 5" id="KW-0694">RNA-binding</keyword>
<evidence type="ECO:0000313" key="7">
    <source>
        <dbReference type="EMBL" id="QHI73215.1"/>
    </source>
</evidence>
<keyword evidence="1 5" id="KW-0820">tRNA-binding</keyword>
<dbReference type="GO" id="GO:0043023">
    <property type="term" value="F:ribosomal large subunit binding"/>
    <property type="evidence" value="ECO:0007669"/>
    <property type="project" value="UniProtKB-UniRule"/>
</dbReference>
<comment type="subunit">
    <text evidence="5">Associates with stalled 50S ribosomal subunits. Binds to RqcP.</text>
</comment>
<keyword evidence="2 5" id="KW-0699">rRNA-binding</keyword>
<dbReference type="PANTHER" id="PTHR15239:SF6">
    <property type="entry name" value="RIBOSOME QUALITY CONTROL COMPLEX SUBUNIT NEMF"/>
    <property type="match status" value="1"/>
</dbReference>
<dbReference type="GO" id="GO:1990112">
    <property type="term" value="C:RQC complex"/>
    <property type="evidence" value="ECO:0007669"/>
    <property type="project" value="TreeGrafter"/>
</dbReference>
<evidence type="ECO:0000256" key="2">
    <source>
        <dbReference type="ARBA" id="ARBA00022730"/>
    </source>
</evidence>
<evidence type="ECO:0000256" key="3">
    <source>
        <dbReference type="ARBA" id="ARBA00022884"/>
    </source>
</evidence>
<dbReference type="RefSeq" id="WP_162362981.1">
    <property type="nucleotide sequence ID" value="NZ_CP047591.1"/>
</dbReference>
<dbReference type="GO" id="GO:0000049">
    <property type="term" value="F:tRNA binding"/>
    <property type="evidence" value="ECO:0007669"/>
    <property type="project" value="UniProtKB-UniRule"/>
</dbReference>
<evidence type="ECO:0000259" key="6">
    <source>
        <dbReference type="Pfam" id="PF05670"/>
    </source>
</evidence>
<evidence type="ECO:0000256" key="4">
    <source>
        <dbReference type="ARBA" id="ARBA00022917"/>
    </source>
</evidence>
<evidence type="ECO:0000256" key="1">
    <source>
        <dbReference type="ARBA" id="ARBA00022555"/>
    </source>
</evidence>
<dbReference type="Pfam" id="PF05670">
    <property type="entry name" value="NFACT-R_1"/>
    <property type="match status" value="1"/>
</dbReference>
<accession>A0A6P1MQE0</accession>
<reference evidence="7 8" key="1">
    <citation type="submission" date="2020-01" db="EMBL/GenBank/DDBJ databases">
        <title>Genomic analysis of Aminipila sp. CBA3637.</title>
        <authorList>
            <person name="Kim Y.B."/>
            <person name="Roh S.W."/>
        </authorList>
    </citation>
    <scope>NUCLEOTIDE SEQUENCE [LARGE SCALE GENOMIC DNA]</scope>
    <source>
        <strain evidence="7 8">CBA3637</strain>
    </source>
</reference>
<dbReference type="Proteomes" id="UP000463883">
    <property type="component" value="Chromosome"/>
</dbReference>
<dbReference type="InterPro" id="IPR051608">
    <property type="entry name" value="RQC_Subunit_NEMF"/>
</dbReference>
<evidence type="ECO:0000256" key="5">
    <source>
        <dbReference type="HAMAP-Rule" id="MF_00844"/>
    </source>
</evidence>
<proteinExistence type="inferred from homology"/>
<dbReference type="InterPro" id="IPR043682">
    <property type="entry name" value="RqcH_bacterial"/>
</dbReference>
<feature type="coiled-coil region" evidence="5">
    <location>
        <begin position="311"/>
        <end position="338"/>
    </location>
</feature>
<keyword evidence="8" id="KW-1185">Reference proteome</keyword>
<dbReference type="EMBL" id="CP047591">
    <property type="protein sequence ID" value="QHI73215.1"/>
    <property type="molecule type" value="Genomic_DNA"/>
</dbReference>
<organism evidence="7 8">
    <name type="scientific">Aminipila terrae</name>
    <dbReference type="NCBI Taxonomy" id="2697030"/>
    <lineage>
        <taxon>Bacteria</taxon>
        <taxon>Bacillati</taxon>
        <taxon>Bacillota</taxon>
        <taxon>Clostridia</taxon>
        <taxon>Peptostreptococcales</taxon>
        <taxon>Anaerovoracaceae</taxon>
        <taxon>Aminipila</taxon>
    </lineage>
</organism>
<dbReference type="FunFam" id="2.30.310.10:FF:000004">
    <property type="entry name" value="Fibronectin-binding protein A"/>
    <property type="match status" value="1"/>
</dbReference>
<comment type="similarity">
    <text evidence="5">Belongs to the NEMF family.</text>
</comment>
<keyword evidence="5" id="KW-0175">Coiled coil</keyword>
<keyword evidence="4 5" id="KW-0648">Protein biosynthesis</keyword>